<proteinExistence type="predicted"/>
<reference evidence="2" key="1">
    <citation type="submission" date="2017-02" db="UniProtKB">
        <authorList>
            <consortium name="WormBaseParasite"/>
        </authorList>
    </citation>
    <scope>IDENTIFICATION</scope>
</reference>
<dbReference type="Proteomes" id="UP000038045">
    <property type="component" value="Unplaced"/>
</dbReference>
<protein>
    <submittedName>
        <fullName evidence="2">Uncharacterized protein</fullName>
    </submittedName>
</protein>
<accession>A0A0N5A227</accession>
<dbReference type="AlphaFoldDB" id="A0A0N5A227"/>
<dbReference type="WBParaSite" id="PTRK_0001567300.1">
    <property type="protein sequence ID" value="PTRK_0001567300.1"/>
    <property type="gene ID" value="PTRK_0001567300"/>
</dbReference>
<evidence type="ECO:0000313" key="1">
    <source>
        <dbReference type="Proteomes" id="UP000038045"/>
    </source>
</evidence>
<evidence type="ECO:0000313" key="2">
    <source>
        <dbReference type="WBParaSite" id="PTRK_0001567300.1"/>
    </source>
</evidence>
<keyword evidence="1" id="KW-1185">Reference proteome</keyword>
<sequence>MICNIQSSMKDKKNKMIDGKKDLEKIECILENEEKQNKRISKLAYSVYRNQLVMQTILRNISSYNERNILEKVSNEMTIYSRNVPCIDLKNLGGKKIHELLLEDCHGQIFAQINGIKKDFNLINDNISLMIESREFFNFIAHFKRNIKFISLHFNKRYEKLSSMSSLYQELFTLLPKNIITASLKFTHITEFIEEYCLLLITRQYIDNLCIHSCQFYPGILDISFKIPKLLNLCIHIQNTFTELVSLVKKCSLVQNLVIFVYLHHNEGFIESNWESLLIECRKVAEIKFTIYAICDCHCENCYYYISLPSFISKNGSKLMKNKEGEKFKLEYLREINENHNIICNICNSNFSYLDRRCFVRPESIVTLGVNTQDIICLRTSQISYIF</sequence>
<organism evidence="1 2">
    <name type="scientific">Parastrongyloides trichosuri</name>
    <name type="common">Possum-specific nematode worm</name>
    <dbReference type="NCBI Taxonomy" id="131310"/>
    <lineage>
        <taxon>Eukaryota</taxon>
        <taxon>Metazoa</taxon>
        <taxon>Ecdysozoa</taxon>
        <taxon>Nematoda</taxon>
        <taxon>Chromadorea</taxon>
        <taxon>Rhabditida</taxon>
        <taxon>Tylenchina</taxon>
        <taxon>Panagrolaimomorpha</taxon>
        <taxon>Strongyloidoidea</taxon>
        <taxon>Strongyloididae</taxon>
        <taxon>Parastrongyloides</taxon>
    </lineage>
</organism>
<name>A0A0N5A227_PARTI</name>